<dbReference type="EMBL" id="CP095049">
    <property type="protein sequence ID" value="UOQ52310.1"/>
    <property type="molecule type" value="Genomic_DNA"/>
</dbReference>
<proteinExistence type="predicted"/>
<dbReference type="Gene3D" id="2.120.10.30">
    <property type="entry name" value="TolB, C-terminal domain"/>
    <property type="match status" value="1"/>
</dbReference>
<organism evidence="1 2">
    <name type="scientific">Hymenobacter cellulosivorans</name>
    <dbReference type="NCBI Taxonomy" id="2932249"/>
    <lineage>
        <taxon>Bacteria</taxon>
        <taxon>Pseudomonadati</taxon>
        <taxon>Bacteroidota</taxon>
        <taxon>Cytophagia</taxon>
        <taxon>Cytophagales</taxon>
        <taxon>Hymenobacteraceae</taxon>
        <taxon>Hymenobacter</taxon>
    </lineage>
</organism>
<dbReference type="PANTHER" id="PTHR35580:SF1">
    <property type="entry name" value="PHYTASE-LIKE DOMAIN-CONTAINING PROTEIN"/>
    <property type="match status" value="1"/>
</dbReference>
<dbReference type="Proteomes" id="UP000831785">
    <property type="component" value="Chromosome"/>
</dbReference>
<reference evidence="1 2" key="1">
    <citation type="submission" date="2022-04" db="EMBL/GenBank/DDBJ databases">
        <title>Hymenobacter sp. isolated from the air.</title>
        <authorList>
            <person name="Won M."/>
            <person name="Lee C.-M."/>
            <person name="Woen H.-Y."/>
            <person name="Kwon S.-W."/>
        </authorList>
    </citation>
    <scope>NUCLEOTIDE SEQUENCE [LARGE SCALE GENOMIC DNA]</scope>
    <source>
        <strain evidence="2">5116 S-27</strain>
    </source>
</reference>
<keyword evidence="2" id="KW-1185">Reference proteome</keyword>
<name>A0ABY4F7E1_9BACT</name>
<evidence type="ECO:0000313" key="2">
    <source>
        <dbReference type="Proteomes" id="UP000831785"/>
    </source>
</evidence>
<accession>A0ABY4F7E1</accession>
<sequence length="280" mass="29653">MLQLLLPLPRLIGLFLFVCAGLLPRLLQAQIPPTFDMAARVMHLTEGTLPRPQAVAVDAAGNSYVAGFIHGTIQFGDTIIGAVSSGQVYIARIGVRGSHDWIVVLNTVNDNYNNNNSRELHQTSLAVDANGNILVVNHFTSPTLTLGSIKLTKTEVFGNMFVARLSPNGKWLSAFTVGDAAPSSITLDAGGNAYITGQYSLPITFGTTTLPFSGRSDFFVACLAANNTWRWAVSGGGTSDDVANNISLDAQGHAYLVGYMVEGASSARSACQLLGHSLPN</sequence>
<dbReference type="SUPFAM" id="SSF63829">
    <property type="entry name" value="Calcium-dependent phosphotriesterase"/>
    <property type="match status" value="1"/>
</dbReference>
<dbReference type="InterPro" id="IPR011042">
    <property type="entry name" value="6-blade_b-propeller_TolB-like"/>
</dbReference>
<evidence type="ECO:0000313" key="1">
    <source>
        <dbReference type="EMBL" id="UOQ52310.1"/>
    </source>
</evidence>
<dbReference type="InterPro" id="IPR052918">
    <property type="entry name" value="Motility_Chemotaxis_Reg"/>
</dbReference>
<evidence type="ECO:0008006" key="3">
    <source>
        <dbReference type="Google" id="ProtNLM"/>
    </source>
</evidence>
<dbReference type="PANTHER" id="PTHR35580">
    <property type="entry name" value="CELL SURFACE GLYCOPROTEIN (S-LAYER PROTEIN)-LIKE PROTEIN"/>
    <property type="match status" value="1"/>
</dbReference>
<gene>
    <name evidence="1" type="ORF">MUN80_21430</name>
</gene>
<protein>
    <recommendedName>
        <fullName evidence="3">SMP-30/Gluconolactonase/LRE-like region domain-containing protein</fullName>
    </recommendedName>
</protein>
<dbReference type="RefSeq" id="WP_244716159.1">
    <property type="nucleotide sequence ID" value="NZ_CP095049.1"/>
</dbReference>